<evidence type="ECO:0000256" key="1">
    <source>
        <dbReference type="ARBA" id="ARBA00004123"/>
    </source>
</evidence>
<keyword evidence="3" id="KW-0808">Transferase</keyword>
<dbReference type="GO" id="GO:0016432">
    <property type="term" value="F:tRNA-uridine aminocarboxypropyltransferase activity"/>
    <property type="evidence" value="ECO:0007669"/>
    <property type="project" value="UniProtKB-EC"/>
</dbReference>
<dbReference type="PANTHER" id="PTHR15627">
    <property type="entry name" value="NATURAL KILLER CELL-SPECIFIC ANTIGEN KLIP1"/>
    <property type="match status" value="1"/>
</dbReference>
<proteinExistence type="inferred from homology"/>
<sequence length="260" mass="29990">MSVITRNNCNLSSYSPLQGLHKQMCTICGRKRKYFCYDCRVLLPGVFSPFVKVCETMTPAKFLLTDSKNIKGILPCAVDVIKHPMEKNSKSSAIHCKIVAPDQTRIFDLPNVVEYNKEEKQKGGGSDVLVFASPSAVSIEEFVMTFGPIKRFIILDCTWFQVNTMLKIPQIQGIPCVSLTKYHTAFWRPQHNVDKCSLATIEAIYYALKEYQEYGLKLPYKGEFDDLLYWFFHTQHHIEKKQVEYSKRKLRDTEMMSDSL</sequence>
<reference evidence="14" key="2">
    <citation type="journal article" date="2016" name="Sci. Rep.">
        <title>Dictyocaulus viviparus genome, variome and transcriptome elucidate lungworm biology and support future intervention.</title>
        <authorList>
            <person name="McNulty S.N."/>
            <person name="Strube C."/>
            <person name="Rosa B.A."/>
            <person name="Martin J.C."/>
            <person name="Tyagi R."/>
            <person name="Choi Y.J."/>
            <person name="Wang Q."/>
            <person name="Hallsworth Pepin K."/>
            <person name="Zhang X."/>
            <person name="Ozersky P."/>
            <person name="Wilson R.K."/>
            <person name="Sternberg P.W."/>
            <person name="Gasser R.B."/>
            <person name="Mitreva M."/>
        </authorList>
    </citation>
    <scope>NUCLEOTIDE SEQUENCE [LARGE SCALE GENOMIC DNA]</scope>
    <source>
        <strain evidence="14">HannoverDv2000</strain>
    </source>
</reference>
<dbReference type="EMBL" id="KN716249">
    <property type="protein sequence ID" value="KJH48987.1"/>
    <property type="molecule type" value="Genomic_DNA"/>
</dbReference>
<dbReference type="GO" id="GO:0006400">
    <property type="term" value="P:tRNA modification"/>
    <property type="evidence" value="ECO:0007669"/>
    <property type="project" value="TreeGrafter"/>
</dbReference>
<dbReference type="EC" id="2.5.1.25" evidence="2"/>
<dbReference type="Proteomes" id="UP000053766">
    <property type="component" value="Unassembled WGS sequence"/>
</dbReference>
<evidence type="ECO:0000256" key="10">
    <source>
        <dbReference type="ARBA" id="ARBA00042508"/>
    </source>
</evidence>
<keyword evidence="6" id="KW-0539">Nucleus</keyword>
<dbReference type="AlphaFoldDB" id="A0A0D8XYR3"/>
<comment type="similarity">
    <text evidence="8">Belongs to the TDD superfamily. DTWD1 family.</text>
</comment>
<evidence type="ECO:0000313" key="13">
    <source>
        <dbReference type="EMBL" id="KJH48987.1"/>
    </source>
</evidence>
<reference evidence="13 14" key="1">
    <citation type="submission" date="2013-11" db="EMBL/GenBank/DDBJ databases">
        <title>Draft genome of the bovine lungworm Dictyocaulus viviparus.</title>
        <authorList>
            <person name="Mitreva M."/>
        </authorList>
    </citation>
    <scope>NUCLEOTIDE SEQUENCE [LARGE SCALE GENOMIC DNA]</scope>
    <source>
        <strain evidence="13 14">HannoverDv2000</strain>
    </source>
</reference>
<evidence type="ECO:0000259" key="12">
    <source>
        <dbReference type="SMART" id="SM01144"/>
    </source>
</evidence>
<comment type="subcellular location">
    <subcellularLocation>
        <location evidence="1">Nucleus</location>
    </subcellularLocation>
</comment>
<organism evidence="13 14">
    <name type="scientific">Dictyocaulus viviparus</name>
    <name type="common">Bovine lungworm</name>
    <dbReference type="NCBI Taxonomy" id="29172"/>
    <lineage>
        <taxon>Eukaryota</taxon>
        <taxon>Metazoa</taxon>
        <taxon>Ecdysozoa</taxon>
        <taxon>Nematoda</taxon>
        <taxon>Chromadorea</taxon>
        <taxon>Rhabditida</taxon>
        <taxon>Rhabditina</taxon>
        <taxon>Rhabditomorpha</taxon>
        <taxon>Strongyloidea</taxon>
        <taxon>Metastrongylidae</taxon>
        <taxon>Dictyocaulus</taxon>
    </lineage>
</organism>
<keyword evidence="5" id="KW-0819">tRNA processing</keyword>
<evidence type="ECO:0000313" key="14">
    <source>
        <dbReference type="Proteomes" id="UP000053766"/>
    </source>
</evidence>
<name>A0A0D8XYR3_DICVI</name>
<keyword evidence="4" id="KW-0949">S-adenosyl-L-methionine</keyword>
<keyword evidence="14" id="KW-1185">Reference proteome</keyword>
<evidence type="ECO:0000256" key="8">
    <source>
        <dbReference type="ARBA" id="ARBA00038290"/>
    </source>
</evidence>
<dbReference type="SMART" id="SM01144">
    <property type="entry name" value="DTW"/>
    <property type="match status" value="1"/>
</dbReference>
<comment type="catalytic activity">
    <reaction evidence="11">
        <text>a uridine in tRNA + S-adenosyl-L-methionine = a 3-[(3S)-3-amino-3-carboxypropyl]uridine in tRNA + S-methyl-5'-thioadenosine + H(+)</text>
        <dbReference type="Rhea" id="RHEA:62432"/>
        <dbReference type="Rhea" id="RHEA-COMP:13339"/>
        <dbReference type="Rhea" id="RHEA-COMP:16092"/>
        <dbReference type="ChEBI" id="CHEBI:15378"/>
        <dbReference type="ChEBI" id="CHEBI:17509"/>
        <dbReference type="ChEBI" id="CHEBI:59789"/>
        <dbReference type="ChEBI" id="CHEBI:65315"/>
        <dbReference type="ChEBI" id="CHEBI:82930"/>
        <dbReference type="EC" id="2.5.1.25"/>
    </reaction>
</comment>
<evidence type="ECO:0000256" key="2">
    <source>
        <dbReference type="ARBA" id="ARBA00012386"/>
    </source>
</evidence>
<evidence type="ECO:0000256" key="6">
    <source>
        <dbReference type="ARBA" id="ARBA00023242"/>
    </source>
</evidence>
<dbReference type="InterPro" id="IPR005636">
    <property type="entry name" value="DTW"/>
</dbReference>
<dbReference type="OrthoDB" id="3173at2759"/>
<accession>A0A0D8XYR3</accession>
<gene>
    <name evidence="13" type="ORF">DICVIV_04886</name>
</gene>
<evidence type="ECO:0000256" key="9">
    <source>
        <dbReference type="ARBA" id="ARBA00039242"/>
    </source>
</evidence>
<evidence type="ECO:0000256" key="11">
    <source>
        <dbReference type="ARBA" id="ARBA00048718"/>
    </source>
</evidence>
<dbReference type="STRING" id="29172.A0A0D8XYR3"/>
<protein>
    <recommendedName>
        <fullName evidence="9">tRNA-uridine aminocarboxypropyltransferase 1</fullName>
        <ecNumber evidence="2">2.5.1.25</ecNumber>
    </recommendedName>
    <alternativeName>
        <fullName evidence="10">DTW domain-containing protein 1</fullName>
    </alternativeName>
</protein>
<evidence type="ECO:0000256" key="5">
    <source>
        <dbReference type="ARBA" id="ARBA00022694"/>
    </source>
</evidence>
<evidence type="ECO:0000256" key="3">
    <source>
        <dbReference type="ARBA" id="ARBA00022679"/>
    </source>
</evidence>
<dbReference type="PANTHER" id="PTHR15627:SF8">
    <property type="entry name" value="TRNA-URIDINE AMINOCARBOXYPROPYLTRANSFERASE 1"/>
    <property type="match status" value="1"/>
</dbReference>
<dbReference type="GO" id="GO:0005634">
    <property type="term" value="C:nucleus"/>
    <property type="evidence" value="ECO:0007669"/>
    <property type="project" value="UniProtKB-SubCell"/>
</dbReference>
<evidence type="ECO:0000256" key="4">
    <source>
        <dbReference type="ARBA" id="ARBA00022691"/>
    </source>
</evidence>
<evidence type="ECO:0000256" key="7">
    <source>
        <dbReference type="ARBA" id="ARBA00037050"/>
    </source>
</evidence>
<comment type="function">
    <text evidence="7">Catalyzes the formation of 3-(3-amino-3-carboxypropyl)uridine (acp3U) at position 20 in the D-loop of several cytoplasmic tRNAs (acp3U(20)).</text>
</comment>
<feature type="domain" description="DTW" evidence="12">
    <location>
        <begin position="32"/>
        <end position="243"/>
    </location>
</feature>
<dbReference type="InterPro" id="IPR051521">
    <property type="entry name" value="tRNA_Mod/Golgi_Maint"/>
</dbReference>
<dbReference type="Pfam" id="PF03942">
    <property type="entry name" value="DTW"/>
    <property type="match status" value="1"/>
</dbReference>